<evidence type="ECO:0000256" key="1">
    <source>
        <dbReference type="SAM" id="MobiDB-lite"/>
    </source>
</evidence>
<organism evidence="3 4">
    <name type="scientific">Cladophialophora bantiana (strain ATCC 10958 / CBS 173.52 / CDC B-1940 / NIH 8579)</name>
    <name type="common">Xylohypha bantiana</name>
    <dbReference type="NCBI Taxonomy" id="1442370"/>
    <lineage>
        <taxon>Eukaryota</taxon>
        <taxon>Fungi</taxon>
        <taxon>Dikarya</taxon>
        <taxon>Ascomycota</taxon>
        <taxon>Pezizomycotina</taxon>
        <taxon>Eurotiomycetes</taxon>
        <taxon>Chaetothyriomycetidae</taxon>
        <taxon>Chaetothyriales</taxon>
        <taxon>Herpotrichiellaceae</taxon>
        <taxon>Cladophialophora</taxon>
    </lineage>
</organism>
<gene>
    <name evidence="3" type="ORF">Z519_01283</name>
</gene>
<feature type="region of interest" description="Disordered" evidence="1">
    <location>
        <begin position="1"/>
        <end position="31"/>
    </location>
</feature>
<feature type="region of interest" description="Disordered" evidence="1">
    <location>
        <begin position="1074"/>
        <end position="1094"/>
    </location>
</feature>
<dbReference type="InterPro" id="IPR011990">
    <property type="entry name" value="TPR-like_helical_dom_sf"/>
</dbReference>
<evidence type="ECO:0000313" key="4">
    <source>
        <dbReference type="Proteomes" id="UP000053789"/>
    </source>
</evidence>
<feature type="compositionally biased region" description="Polar residues" evidence="1">
    <location>
        <begin position="1082"/>
        <end position="1094"/>
    </location>
</feature>
<dbReference type="GeneID" id="27694211"/>
<dbReference type="Gene3D" id="1.25.40.10">
    <property type="entry name" value="Tetratricopeptide repeat domain"/>
    <property type="match status" value="1"/>
</dbReference>
<proteinExistence type="predicted"/>
<feature type="domain" description="Heterokaryon incompatibility" evidence="2">
    <location>
        <begin position="805"/>
        <end position="967"/>
    </location>
</feature>
<feature type="region of interest" description="Disordered" evidence="1">
    <location>
        <begin position="1000"/>
        <end position="1025"/>
    </location>
</feature>
<dbReference type="PANTHER" id="PTHR33112">
    <property type="entry name" value="DOMAIN PROTEIN, PUTATIVE-RELATED"/>
    <property type="match status" value="1"/>
</dbReference>
<dbReference type="Proteomes" id="UP000053789">
    <property type="component" value="Unassembled WGS sequence"/>
</dbReference>
<dbReference type="HOGENOM" id="CLU_258003_0_0_1"/>
<reference evidence="3" key="1">
    <citation type="submission" date="2015-01" db="EMBL/GenBank/DDBJ databases">
        <title>The Genome Sequence of Cladophialophora bantiana CBS 173.52.</title>
        <authorList>
            <consortium name="The Broad Institute Genomics Platform"/>
            <person name="Cuomo C."/>
            <person name="de Hoog S."/>
            <person name="Gorbushina A."/>
            <person name="Stielow B."/>
            <person name="Teixiera M."/>
            <person name="Abouelleil A."/>
            <person name="Chapman S.B."/>
            <person name="Priest M."/>
            <person name="Young S.K."/>
            <person name="Wortman J."/>
            <person name="Nusbaum C."/>
            <person name="Birren B."/>
        </authorList>
    </citation>
    <scope>NUCLEOTIDE SEQUENCE [LARGE SCALE GENOMIC DNA]</scope>
    <source>
        <strain evidence="3">CBS 173.52</strain>
    </source>
</reference>
<keyword evidence="4" id="KW-1185">Reference proteome</keyword>
<evidence type="ECO:0000313" key="3">
    <source>
        <dbReference type="EMBL" id="KIW97699.1"/>
    </source>
</evidence>
<dbReference type="RefSeq" id="XP_016624368.1">
    <property type="nucleotide sequence ID" value="XM_016759040.1"/>
</dbReference>
<evidence type="ECO:0000259" key="2">
    <source>
        <dbReference type="Pfam" id="PF06985"/>
    </source>
</evidence>
<name>A0A0D2ILM4_CLAB1</name>
<dbReference type="VEuPathDB" id="FungiDB:Z519_01283"/>
<dbReference type="InterPro" id="IPR010730">
    <property type="entry name" value="HET"/>
</dbReference>
<dbReference type="EMBL" id="KN846981">
    <property type="protein sequence ID" value="KIW97699.1"/>
    <property type="molecule type" value="Genomic_DNA"/>
</dbReference>
<feature type="compositionally biased region" description="Low complexity" evidence="1">
    <location>
        <begin position="16"/>
        <end position="26"/>
    </location>
</feature>
<dbReference type="OrthoDB" id="5135333at2759"/>
<dbReference type="PANTHER" id="PTHR33112:SF12">
    <property type="entry name" value="HETEROKARYON INCOMPATIBILITY DOMAIN-CONTAINING PROTEIN"/>
    <property type="match status" value="1"/>
</dbReference>
<protein>
    <recommendedName>
        <fullName evidence="2">Heterokaryon incompatibility domain-containing protein</fullName>
    </recommendedName>
</protein>
<accession>A0A0D2ILM4</accession>
<sequence>MEKPGPPPSRGHASPRESSVVASSSAERPDVVPATAEDALAGILQSMNLAQQEIASGNLTADQEIASRTTSASITEMLFGATQDPTHLAKAIQHYQAIIRLLKTPSLERAKFLDRLAYVEMTSFSVSKSMEVLDSSITHSKQARDEALLTNDPSLCTIYHNLGYSISHRAQLTNNATDLDEAICCGREILKLAHTDSQEYQTTTVNLGARLHARYKMRRQAEDAEEALLLLEKQLKSFPPGSAQHGSALLVRAYILHDRFEQTKDINRLDSAIAGFVAGLTSLGMTHERRPDVLLQLSLLHHQRYKQSGDKADLDAALGHSRERLQSIPSMYQIRPDHVSDFLSHLVEYVYIAESMDIVESALEEARLFHDEVPKSHTKRHCCNLSLVGILSKKYLISHDIKHLRDLVSFVTVSVGEWNEKLDITRPKFPSADLFNLSSCLETIERAAVESPVRQQALARLLQWHIPIHESRRPFEGLIVMCREHGHELESLCRHLASDHTLSQRQIDADIDMLRKQEAIKSTEDEERWTRSRKLDQDDYTDSFFGHRKLAIDPHRKRIVFSAESLVKSVLGYTEDEDPKSWANFEALEARLEDESFAKEKLEGKSPNPNLCRVCRHVKLLKPMDGGGFTWGSNKFFPFGTYSQLLTRKHCSICRLILSLDTVDGGHTLHPHLAQIDRETQGTQFHAQLLPSGEVMLGVEYGMTTVGALRLLKPDNLSDALRQPCPRLAWKSVPEHLQQAVSTVAQGDERVDFGKIRSWLYECNGNHGELCNSLGNTQRYAGEIPLILIDVQDNCLVQASSAERYFTLSYAWGKVKISQTINANIQDRFQKSSMDPSQYPNTIRDAMIFVRSLGERYLWTDALCIIQDDATMKERDIGRMDIVYKKVFTNIVALAGHDANAGLPGVSPNSRAPQRVEVLSITSGSTDLALREDPVAETDTVRLVSTPQPLAHAQTSSTWNTRGWVLQGQTLARRNIYFSPSYVYFQCSKEVVSETMLQGRYTEEGSKSGGQDDPGEDADEGPAFTIRNPITELRKIDTFSGMLSAFKDDFQSETLCGLPIAALDLGLLWSPTEPLQRRPGKASTTSSSPSKVWPSTCSTHGAVTQDFPTWSWAGWVGASDYRLLPLDKEPPPDSLVGEFFIIREGTILRLLGYQRPCSANDAKASPGLLAEYFGRISMDVRQAQKNKVLHFMPPFVDGPTFSIVRDTDPVYLSSSKHIHLQTRQAVVRIYDKHGKHCGILFEHIDYHSILRRVQGRTKQDLESLRTLNDKIIIAISQSRDAYAEREGLTRVEGDVKRFDAYEFRAQGPGSGLVNVLVLRPGIDAFERIAVGQIHSKAWEEAGPRRSWIKLG</sequence>
<dbReference type="Pfam" id="PF06985">
    <property type="entry name" value="HET"/>
    <property type="match status" value="1"/>
</dbReference>